<dbReference type="PANTHER" id="PTHR48125:SF10">
    <property type="entry name" value="OS12G0136300 PROTEIN"/>
    <property type="match status" value="1"/>
</dbReference>
<dbReference type="AlphaFoldDB" id="A0A1J7J5F3"/>
<feature type="compositionally biased region" description="Basic residues" evidence="2">
    <location>
        <begin position="628"/>
        <end position="638"/>
    </location>
</feature>
<protein>
    <submittedName>
        <fullName evidence="3">Uncharacterized protein</fullName>
    </submittedName>
</protein>
<reference evidence="3 4" key="1">
    <citation type="submission" date="2016-10" db="EMBL/GenBank/DDBJ databases">
        <title>Draft genome sequence of Coniochaeta ligniaria NRRL30616, a lignocellulolytic fungus for bioabatement of inhibitors in plant biomass hydrolysates.</title>
        <authorList>
            <consortium name="DOE Joint Genome Institute"/>
            <person name="Jimenez D.J."/>
            <person name="Hector R.E."/>
            <person name="Riley R."/>
            <person name="Sun H."/>
            <person name="Grigoriev I.V."/>
            <person name="Van Elsas J.D."/>
            <person name="Nichols N.N."/>
        </authorList>
    </citation>
    <scope>NUCLEOTIDE SEQUENCE [LARGE SCALE GENOMIC DNA]</scope>
    <source>
        <strain evidence="3 4">NRRL 30616</strain>
    </source>
</reference>
<evidence type="ECO:0000313" key="3">
    <source>
        <dbReference type="EMBL" id="OIW22722.1"/>
    </source>
</evidence>
<gene>
    <name evidence="3" type="ORF">CONLIGDRAFT_586657</name>
</gene>
<feature type="coiled-coil region" evidence="1">
    <location>
        <begin position="19"/>
        <end position="46"/>
    </location>
</feature>
<evidence type="ECO:0000256" key="1">
    <source>
        <dbReference type="SAM" id="Coils"/>
    </source>
</evidence>
<keyword evidence="4" id="KW-1185">Reference proteome</keyword>
<sequence length="888" mass="98829">MADPSRREEVWDAIEDTYMKSIRIKREKEDREAREEQQDRINQEKDGLLNLWAQRKRLVEELSKIDAEIHGTKSRITFDENSFVKAQVIVTKQREKEDAHDRELLRTTRFAGPPQQQLGWPAEIAAAALGNGQIARVSGERKANGAPPSPAIASPAAPIITHSPANGTAAEDPADKERAPETAPVGSPGGGEAERPEQPVEGASGAATGDSEKLEMPEKTGVEVFDSEGNLIGEVKRLDLRNPWIKEAVKLPIKRQVVIRAGRRFGPEDLDKIYEPTDSKGAKWLSCMIQAAGEVQAHQCVTCTKNIGVFSECVIVGGETFPRCANCEWNRQGCHGASLIARPKSPLATRPKSRHSEADGQESPPRTKKERKSLPGGRASQQDTAASEGASPAQKKPRGPRKSLPDGPNQQKDNADDDEADVDEDEDTEEITKDMLVLKDNGAVFTEPDIMRGVPLEKISPSHPYWDPSWPPLEAFITPTLEKWQEKYEKALVESASQSSKYLANRQVNRGNAVLKYLREGPLHPLQIIAKPFITKKVFNYDTIHRLVQILDELLKFKIDVTPAQWVRHRLHQKFLEKGDEFNLDEEIDALYHDPKVRYIRKKSGFGNIGRPSGYRMKGELGGTPKKTPNRGTKRKKEHSPSPESSGLQQEKEPTPAAPTPSPAPGRRPTKKHKAEHPPPETPSAATTSQGAHNNPVVPPPTPSGGGASEAATGPLPPLDGLDFSGYTSRDSYSRDPIWRHDWRVYQVKTAHMTSNPSVTQYYHWVDRGADGTEEYCFEHQVLKDVIPPNKVTWGVYKDPFDFHLRLAELVEVKWSRDSLKMLAVTRRVAGVEWRGEVIVNFKRERTKRRFLAFVGKKGVALVRSEGAEIEAAWSNMNSQVLPGDDSD</sequence>
<feature type="region of interest" description="Disordered" evidence="2">
    <location>
        <begin position="604"/>
        <end position="723"/>
    </location>
</feature>
<feature type="region of interest" description="Disordered" evidence="2">
    <location>
        <begin position="342"/>
        <end position="435"/>
    </location>
</feature>
<evidence type="ECO:0000313" key="4">
    <source>
        <dbReference type="Proteomes" id="UP000182658"/>
    </source>
</evidence>
<dbReference type="OrthoDB" id="4800057at2759"/>
<organism evidence="3 4">
    <name type="scientific">Coniochaeta ligniaria NRRL 30616</name>
    <dbReference type="NCBI Taxonomy" id="1408157"/>
    <lineage>
        <taxon>Eukaryota</taxon>
        <taxon>Fungi</taxon>
        <taxon>Dikarya</taxon>
        <taxon>Ascomycota</taxon>
        <taxon>Pezizomycotina</taxon>
        <taxon>Sordariomycetes</taxon>
        <taxon>Sordariomycetidae</taxon>
        <taxon>Coniochaetales</taxon>
        <taxon>Coniochaetaceae</taxon>
        <taxon>Coniochaeta</taxon>
    </lineage>
</organism>
<accession>A0A1J7J5F3</accession>
<keyword evidence="1" id="KW-0175">Coiled coil</keyword>
<dbReference type="STRING" id="1408157.A0A1J7J5F3"/>
<feature type="compositionally biased region" description="Low complexity" evidence="2">
    <location>
        <begin position="151"/>
        <end position="165"/>
    </location>
</feature>
<feature type="compositionally biased region" description="Acidic residues" evidence="2">
    <location>
        <begin position="415"/>
        <end position="429"/>
    </location>
</feature>
<dbReference type="EMBL" id="KV875110">
    <property type="protein sequence ID" value="OIW22722.1"/>
    <property type="molecule type" value="Genomic_DNA"/>
</dbReference>
<dbReference type="InterPro" id="IPR022190">
    <property type="entry name" value="DUF3716"/>
</dbReference>
<dbReference type="Pfam" id="PF12511">
    <property type="entry name" value="DUF3716"/>
    <property type="match status" value="1"/>
</dbReference>
<dbReference type="PANTHER" id="PTHR48125">
    <property type="entry name" value="LP07818P1"/>
    <property type="match status" value="1"/>
</dbReference>
<feature type="region of interest" description="Disordered" evidence="2">
    <location>
        <begin position="138"/>
        <end position="216"/>
    </location>
</feature>
<name>A0A1J7J5F3_9PEZI</name>
<dbReference type="InParanoid" id="A0A1J7J5F3"/>
<proteinExistence type="predicted"/>
<feature type="compositionally biased region" description="Pro residues" evidence="2">
    <location>
        <begin position="656"/>
        <end position="666"/>
    </location>
</feature>
<evidence type="ECO:0000256" key="2">
    <source>
        <dbReference type="SAM" id="MobiDB-lite"/>
    </source>
</evidence>
<dbReference type="Proteomes" id="UP000182658">
    <property type="component" value="Unassembled WGS sequence"/>
</dbReference>